<feature type="non-terminal residue" evidence="2">
    <location>
        <position position="1"/>
    </location>
</feature>
<dbReference type="Proteomes" id="UP000030640">
    <property type="component" value="Unassembled WGS sequence"/>
</dbReference>
<dbReference type="InterPro" id="IPR044885">
    <property type="entry name" value="PRESA_N_sf"/>
</dbReference>
<keyword evidence="3" id="KW-1185">Reference proteome</keyword>
<dbReference type="VEuPathDB" id="PlasmoDB:C922_05813"/>
<proteinExistence type="predicted"/>
<dbReference type="RefSeq" id="XP_008819606.1">
    <property type="nucleotide sequence ID" value="XM_008821384.1"/>
</dbReference>
<dbReference type="Pfam" id="PF09687">
    <property type="entry name" value="PRESAN"/>
    <property type="match status" value="1"/>
</dbReference>
<gene>
    <name evidence="2" type="ORF">C922_05813</name>
</gene>
<name>W7AEW2_9APIC</name>
<sequence>NLYEKSEKSINKLEEFSQNSYNPPQLSEECYVVLQNFKGEDMNEIIKSVNDNLFRKMMLDRWIKLHENAKKPVHTLKDHLSYYLGKLKSPYSVDGNTEREQVRNSNHSINTTMRIMGEYHNRHFFHYIVRDNFPESNHDCFINVVRKAFILSVNELVTMEEPQLNKCVLESGILMVRAQR</sequence>
<dbReference type="OrthoDB" id="384217at2759"/>
<evidence type="ECO:0000313" key="2">
    <source>
        <dbReference type="EMBL" id="EUD63806.1"/>
    </source>
</evidence>
<feature type="domain" description="Plasmodium RESA N-terminal" evidence="1">
    <location>
        <begin position="37"/>
        <end position="149"/>
    </location>
</feature>
<dbReference type="Gene3D" id="6.10.280.180">
    <property type="entry name" value="Plasmodium RESA, N-terminal helical domain"/>
    <property type="match status" value="1"/>
</dbReference>
<dbReference type="EMBL" id="KI965658">
    <property type="protein sequence ID" value="EUD63806.1"/>
    <property type="molecule type" value="Genomic_DNA"/>
</dbReference>
<dbReference type="InterPro" id="IPR019111">
    <property type="entry name" value="PRESA_N"/>
</dbReference>
<dbReference type="GeneID" id="20041087"/>
<organism evidence="2 3">
    <name type="scientific">Plasmodium inui San Antonio 1</name>
    <dbReference type="NCBI Taxonomy" id="1237626"/>
    <lineage>
        <taxon>Eukaryota</taxon>
        <taxon>Sar</taxon>
        <taxon>Alveolata</taxon>
        <taxon>Apicomplexa</taxon>
        <taxon>Aconoidasida</taxon>
        <taxon>Haemosporida</taxon>
        <taxon>Plasmodiidae</taxon>
        <taxon>Plasmodium</taxon>
        <taxon>Plasmodium (Plasmodium)</taxon>
    </lineage>
</organism>
<protein>
    <recommendedName>
        <fullName evidence="1">Plasmodium RESA N-terminal domain-containing protein</fullName>
    </recommendedName>
</protein>
<reference evidence="2 3" key="1">
    <citation type="submission" date="2013-02" db="EMBL/GenBank/DDBJ databases">
        <title>The Genome Sequence of Plasmodium inui San Antonio 1.</title>
        <authorList>
            <consortium name="The Broad Institute Genome Sequencing Platform"/>
            <consortium name="The Broad Institute Genome Sequencing Center for Infectious Disease"/>
            <person name="Neafsey D."/>
            <person name="Cheeseman I."/>
            <person name="Volkman S."/>
            <person name="Adams J."/>
            <person name="Walker B."/>
            <person name="Young S.K."/>
            <person name="Zeng Q."/>
            <person name="Gargeya S."/>
            <person name="Fitzgerald M."/>
            <person name="Haas B."/>
            <person name="Abouelleil A."/>
            <person name="Alvarado L."/>
            <person name="Arachchi H.M."/>
            <person name="Berlin A.M."/>
            <person name="Chapman S.B."/>
            <person name="Dewar J."/>
            <person name="Goldberg J."/>
            <person name="Griggs A."/>
            <person name="Gujja S."/>
            <person name="Hansen M."/>
            <person name="Howarth C."/>
            <person name="Imamovic A."/>
            <person name="Larimer J."/>
            <person name="McCowan C."/>
            <person name="Murphy C."/>
            <person name="Neiman D."/>
            <person name="Pearson M."/>
            <person name="Priest M."/>
            <person name="Roberts A."/>
            <person name="Saif S."/>
            <person name="Shea T."/>
            <person name="Sisk P."/>
            <person name="Sykes S."/>
            <person name="Wortman J."/>
            <person name="Nusbaum C."/>
            <person name="Birren B."/>
        </authorList>
    </citation>
    <scope>NUCLEOTIDE SEQUENCE [LARGE SCALE GENOMIC DNA]</scope>
    <source>
        <strain evidence="2 3">San Antonio 1</strain>
    </source>
</reference>
<evidence type="ECO:0000259" key="1">
    <source>
        <dbReference type="Pfam" id="PF09687"/>
    </source>
</evidence>
<evidence type="ECO:0000313" key="3">
    <source>
        <dbReference type="Proteomes" id="UP000030640"/>
    </source>
</evidence>
<dbReference type="AlphaFoldDB" id="W7AEW2"/>
<accession>W7AEW2</accession>